<sequence>MTTGCSSGWAGSVSKLAWRGHIVVSATGWPPSPHGHFSHRSSGTIGAASRWTIRAPPKQTVRSDVYMRDAAIRWLDAAACE</sequence>
<protein>
    <submittedName>
        <fullName evidence="2">Uncharacterized protein</fullName>
    </submittedName>
</protein>
<dbReference type="Proteomes" id="UP000887565">
    <property type="component" value="Unplaced"/>
</dbReference>
<evidence type="ECO:0000313" key="2">
    <source>
        <dbReference type="WBParaSite" id="nRc.2.0.1.t37677-RA"/>
    </source>
</evidence>
<organism evidence="1 2">
    <name type="scientific">Romanomermis culicivorax</name>
    <name type="common">Nematode worm</name>
    <dbReference type="NCBI Taxonomy" id="13658"/>
    <lineage>
        <taxon>Eukaryota</taxon>
        <taxon>Metazoa</taxon>
        <taxon>Ecdysozoa</taxon>
        <taxon>Nematoda</taxon>
        <taxon>Enoplea</taxon>
        <taxon>Dorylaimia</taxon>
        <taxon>Mermithida</taxon>
        <taxon>Mermithoidea</taxon>
        <taxon>Mermithidae</taxon>
        <taxon>Romanomermis</taxon>
    </lineage>
</organism>
<dbReference type="WBParaSite" id="nRc.2.0.1.t37677-RA">
    <property type="protein sequence ID" value="nRc.2.0.1.t37677-RA"/>
    <property type="gene ID" value="nRc.2.0.1.g37677"/>
</dbReference>
<reference evidence="2" key="1">
    <citation type="submission" date="2022-11" db="UniProtKB">
        <authorList>
            <consortium name="WormBaseParasite"/>
        </authorList>
    </citation>
    <scope>IDENTIFICATION</scope>
</reference>
<proteinExistence type="predicted"/>
<keyword evidence="1" id="KW-1185">Reference proteome</keyword>
<accession>A0A915KG16</accession>
<evidence type="ECO:0000313" key="1">
    <source>
        <dbReference type="Proteomes" id="UP000887565"/>
    </source>
</evidence>
<dbReference type="AlphaFoldDB" id="A0A915KG16"/>
<name>A0A915KG16_ROMCU</name>